<evidence type="ECO:0000256" key="4">
    <source>
        <dbReference type="SAM" id="Phobius"/>
    </source>
</evidence>
<dbReference type="GO" id="GO:0016780">
    <property type="term" value="F:phosphotransferase activity, for other substituted phosphate groups"/>
    <property type="evidence" value="ECO:0007669"/>
    <property type="project" value="InterPro"/>
</dbReference>
<keyword evidence="1 2" id="KW-0808">Transferase</keyword>
<gene>
    <name evidence="5" type="ORF">Aau02nite_31930</name>
</gene>
<comment type="caution">
    <text evidence="5">The sequence shown here is derived from an EMBL/GenBank/DDBJ whole genome shotgun (WGS) entry which is preliminary data.</text>
</comment>
<comment type="similarity">
    <text evidence="2">Belongs to the CDP-alcohol phosphatidyltransferase class-I family.</text>
</comment>
<evidence type="ECO:0000256" key="2">
    <source>
        <dbReference type="RuleBase" id="RU003750"/>
    </source>
</evidence>
<keyword evidence="6" id="KW-1185">Reference proteome</keyword>
<dbReference type="InterPro" id="IPR000462">
    <property type="entry name" value="CDP-OH_P_trans"/>
</dbReference>
<dbReference type="EMBL" id="BOQL01000026">
    <property type="protein sequence ID" value="GIM68501.1"/>
    <property type="molecule type" value="Genomic_DNA"/>
</dbReference>
<dbReference type="Pfam" id="PF01066">
    <property type="entry name" value="CDP-OH_P_transf"/>
    <property type="match status" value="1"/>
</dbReference>
<protein>
    <recommendedName>
        <fullName evidence="7">CDP-alcohol phosphatidyltransferase-like enzyme</fullName>
    </recommendedName>
</protein>
<reference evidence="5" key="1">
    <citation type="submission" date="2021-03" db="EMBL/GenBank/DDBJ databases">
        <title>Whole genome shotgun sequence of Actinoplanes auranticolor NBRC 12245.</title>
        <authorList>
            <person name="Komaki H."/>
            <person name="Tamura T."/>
        </authorList>
    </citation>
    <scope>NUCLEOTIDE SEQUENCE</scope>
    <source>
        <strain evidence="5">NBRC 12245</strain>
    </source>
</reference>
<name>A0A919SBJ7_9ACTN</name>
<feature type="transmembrane region" description="Helical" evidence="4">
    <location>
        <begin position="134"/>
        <end position="151"/>
    </location>
</feature>
<dbReference type="InterPro" id="IPR048254">
    <property type="entry name" value="CDP_ALCOHOL_P_TRANSF_CS"/>
</dbReference>
<feature type="region of interest" description="Disordered" evidence="3">
    <location>
        <begin position="170"/>
        <end position="199"/>
    </location>
</feature>
<dbReference type="Proteomes" id="UP000681340">
    <property type="component" value="Unassembled WGS sequence"/>
</dbReference>
<evidence type="ECO:0000313" key="5">
    <source>
        <dbReference type="EMBL" id="GIM68501.1"/>
    </source>
</evidence>
<evidence type="ECO:0000256" key="1">
    <source>
        <dbReference type="ARBA" id="ARBA00022679"/>
    </source>
</evidence>
<sequence length="325" mass="35990">MAQRFTLDEIRTRTYKDRDAWWTVWLVDPLASRLVWLVAPVRWITPNLLTMCAFLLGFVAAYCFVQGDYPWLVAGAVVFHISFVLDCMDGKIARLKGTGSVFGAWLDYVFDRLRVVTCAVALMVGQYAKTDNVVYLWLAGVVVFLDMFRYLNALQMGKVKTDMRRNLEAARGEGPDRPVFVEETSEQQPLGPAGPVAGGPAEAAPVVDVYGEFRAKMGPLMRLRNALARQRIRAHLFSGIEFQMFIFILGPLTNQIIFFIVLSAVLLGGFELLLIYKLYSATKVYTRELAKIGASEADAQAAAVAAGAPAGDEDDDELSGQRISA</sequence>
<evidence type="ECO:0000313" key="6">
    <source>
        <dbReference type="Proteomes" id="UP000681340"/>
    </source>
</evidence>
<proteinExistence type="inferred from homology"/>
<accession>A0A919SBJ7</accession>
<keyword evidence="4" id="KW-0812">Transmembrane</keyword>
<keyword evidence="4" id="KW-1133">Transmembrane helix</keyword>
<dbReference type="RefSeq" id="WP_212989194.1">
    <property type="nucleotide sequence ID" value="NZ_BAABEA010000008.1"/>
</dbReference>
<evidence type="ECO:0000256" key="3">
    <source>
        <dbReference type="SAM" id="MobiDB-lite"/>
    </source>
</evidence>
<organism evidence="5 6">
    <name type="scientific">Actinoplanes auranticolor</name>
    <dbReference type="NCBI Taxonomy" id="47988"/>
    <lineage>
        <taxon>Bacteria</taxon>
        <taxon>Bacillati</taxon>
        <taxon>Actinomycetota</taxon>
        <taxon>Actinomycetes</taxon>
        <taxon>Micromonosporales</taxon>
        <taxon>Micromonosporaceae</taxon>
        <taxon>Actinoplanes</taxon>
    </lineage>
</organism>
<feature type="compositionally biased region" description="Basic and acidic residues" evidence="3">
    <location>
        <begin position="170"/>
        <end position="180"/>
    </location>
</feature>
<dbReference type="InterPro" id="IPR043130">
    <property type="entry name" value="CDP-OH_PTrfase_TM_dom"/>
</dbReference>
<dbReference type="PROSITE" id="PS00379">
    <property type="entry name" value="CDP_ALCOHOL_P_TRANSF"/>
    <property type="match status" value="1"/>
</dbReference>
<evidence type="ECO:0008006" key="7">
    <source>
        <dbReference type="Google" id="ProtNLM"/>
    </source>
</evidence>
<feature type="region of interest" description="Disordered" evidence="3">
    <location>
        <begin position="305"/>
        <end position="325"/>
    </location>
</feature>
<dbReference type="AlphaFoldDB" id="A0A919SBJ7"/>
<dbReference type="Gene3D" id="1.20.120.1760">
    <property type="match status" value="1"/>
</dbReference>
<feature type="transmembrane region" description="Helical" evidence="4">
    <location>
        <begin position="232"/>
        <end position="250"/>
    </location>
</feature>
<feature type="transmembrane region" description="Helical" evidence="4">
    <location>
        <begin position="256"/>
        <end position="279"/>
    </location>
</feature>
<keyword evidence="4" id="KW-0472">Membrane</keyword>
<feature type="transmembrane region" description="Helical" evidence="4">
    <location>
        <begin position="46"/>
        <end position="65"/>
    </location>
</feature>
<dbReference type="GO" id="GO:0016020">
    <property type="term" value="C:membrane"/>
    <property type="evidence" value="ECO:0007669"/>
    <property type="project" value="InterPro"/>
</dbReference>
<dbReference type="GO" id="GO:0008654">
    <property type="term" value="P:phospholipid biosynthetic process"/>
    <property type="evidence" value="ECO:0007669"/>
    <property type="project" value="InterPro"/>
</dbReference>